<reference evidence="1 2" key="1">
    <citation type="journal article" date="2024" name="BMC Biol.">
        <title>Comparative genomics of Ascetosporea gives new insight into the evolutionary basis for animal parasitism in Rhizaria.</title>
        <authorList>
            <person name="Hiltunen Thoren M."/>
            <person name="Onut-Brannstrom I."/>
            <person name="Alfjorden A."/>
            <person name="Peckova H."/>
            <person name="Swords F."/>
            <person name="Hooper C."/>
            <person name="Holzer A.S."/>
            <person name="Bass D."/>
            <person name="Burki F."/>
        </authorList>
    </citation>
    <scope>NUCLEOTIDE SEQUENCE [LARGE SCALE GENOMIC DNA]</scope>
    <source>
        <strain evidence="1">20-A016</strain>
    </source>
</reference>
<gene>
    <name evidence="1" type="ORF">MHBO_003328</name>
</gene>
<proteinExistence type="predicted"/>
<organism evidence="1 2">
    <name type="scientific">Bonamia ostreae</name>
    <dbReference type="NCBI Taxonomy" id="126728"/>
    <lineage>
        <taxon>Eukaryota</taxon>
        <taxon>Sar</taxon>
        <taxon>Rhizaria</taxon>
        <taxon>Endomyxa</taxon>
        <taxon>Ascetosporea</taxon>
        <taxon>Haplosporida</taxon>
        <taxon>Bonamia</taxon>
    </lineage>
</organism>
<sequence length="80" mass="9002">MQLLLLHSVKCKRLDLDKKSNIDKILPLFGIISDGLKYVFVVLGKAKIWISDVFVASREEDLLEIILVKGNFAGEIMADI</sequence>
<keyword evidence="2" id="KW-1185">Reference proteome</keyword>
<accession>A0ABV2AQ41</accession>
<name>A0ABV2AQ41_9EUKA</name>
<evidence type="ECO:0000313" key="2">
    <source>
        <dbReference type="Proteomes" id="UP001439008"/>
    </source>
</evidence>
<evidence type="ECO:0000313" key="1">
    <source>
        <dbReference type="EMBL" id="MES1921795.1"/>
    </source>
</evidence>
<dbReference type="EMBL" id="JBDODL010001775">
    <property type="protein sequence ID" value="MES1921795.1"/>
    <property type="molecule type" value="Genomic_DNA"/>
</dbReference>
<dbReference type="Proteomes" id="UP001439008">
    <property type="component" value="Unassembled WGS sequence"/>
</dbReference>
<protein>
    <submittedName>
        <fullName evidence="1">Uncharacterized protein</fullName>
    </submittedName>
</protein>
<comment type="caution">
    <text evidence="1">The sequence shown here is derived from an EMBL/GenBank/DDBJ whole genome shotgun (WGS) entry which is preliminary data.</text>
</comment>